<feature type="compositionally biased region" description="Basic and acidic residues" evidence="1">
    <location>
        <begin position="192"/>
        <end position="231"/>
    </location>
</feature>
<keyword evidence="3" id="KW-1185">Reference proteome</keyword>
<feature type="compositionally biased region" description="Basic and acidic residues" evidence="1">
    <location>
        <begin position="240"/>
        <end position="255"/>
    </location>
</feature>
<feature type="region of interest" description="Disordered" evidence="1">
    <location>
        <begin position="1"/>
        <end position="61"/>
    </location>
</feature>
<feature type="compositionally biased region" description="Basic and acidic residues" evidence="1">
    <location>
        <begin position="1"/>
        <end position="10"/>
    </location>
</feature>
<name>A0A164SVZ3_9CRUS</name>
<comment type="caution">
    <text evidence="2">The sequence shown here is derived from an EMBL/GenBank/DDBJ whole genome shotgun (WGS) entry which is preliminary data.</text>
</comment>
<gene>
    <name evidence="2" type="ORF">APZ42_025653</name>
</gene>
<dbReference type="AlphaFoldDB" id="A0A164SVZ3"/>
<dbReference type="Proteomes" id="UP000076858">
    <property type="component" value="Unassembled WGS sequence"/>
</dbReference>
<feature type="region of interest" description="Disordered" evidence="1">
    <location>
        <begin position="81"/>
        <end position="105"/>
    </location>
</feature>
<feature type="compositionally biased region" description="Polar residues" evidence="1">
    <location>
        <begin position="128"/>
        <end position="143"/>
    </location>
</feature>
<reference evidence="2 3" key="1">
    <citation type="submission" date="2016-03" db="EMBL/GenBank/DDBJ databases">
        <title>EvidentialGene: Evidence-directed Construction of Genes on Genomes.</title>
        <authorList>
            <person name="Gilbert D.G."/>
            <person name="Choi J.-H."/>
            <person name="Mockaitis K."/>
            <person name="Colbourne J."/>
            <person name="Pfrender M."/>
        </authorList>
    </citation>
    <scope>NUCLEOTIDE SEQUENCE [LARGE SCALE GENOMIC DNA]</scope>
    <source>
        <strain evidence="2 3">Xinb3</strain>
        <tissue evidence="2">Complete organism</tissue>
    </source>
</reference>
<proteinExistence type="predicted"/>
<feature type="compositionally biased region" description="Basic residues" evidence="1">
    <location>
        <begin position="25"/>
        <end position="34"/>
    </location>
</feature>
<dbReference type="EMBL" id="LRGB01001924">
    <property type="protein sequence ID" value="KZS09997.1"/>
    <property type="molecule type" value="Genomic_DNA"/>
</dbReference>
<sequence length="262" mass="30507">MSVRVFERVSGEALPTCPTCGNPPVHKKKKKRSQGNKDRKNKYNREKRALKRRNAKWEKEQQAVEIIPEEWQSRVVRVVLEEPPVSSTDYNESPSSGSKHGRTRYHLTVEPWGTKEWKSPEEIEAWKATQSAVAGTSSESTQVSEKEGPNSEVEDELDIGGPEFTELDAQPLPVRQDQSAFLYERYLQNNEVEQRHRESRLEGSRRRIRERKNGAASERRNLIHPQPRDSTGRFIRRHENRGAREIKRKSSDFNRLHRSLPY</sequence>
<accession>A0A164SVZ3</accession>
<protein>
    <submittedName>
        <fullName evidence="2">Uncharacterized protein</fullName>
    </submittedName>
</protein>
<feature type="compositionally biased region" description="Polar residues" evidence="1">
    <location>
        <begin position="87"/>
        <end position="98"/>
    </location>
</feature>
<feature type="region of interest" description="Disordered" evidence="1">
    <location>
        <begin position="192"/>
        <end position="262"/>
    </location>
</feature>
<evidence type="ECO:0000256" key="1">
    <source>
        <dbReference type="SAM" id="MobiDB-lite"/>
    </source>
</evidence>
<evidence type="ECO:0000313" key="3">
    <source>
        <dbReference type="Proteomes" id="UP000076858"/>
    </source>
</evidence>
<evidence type="ECO:0000313" key="2">
    <source>
        <dbReference type="EMBL" id="KZS09997.1"/>
    </source>
</evidence>
<feature type="compositionally biased region" description="Basic and acidic residues" evidence="1">
    <location>
        <begin position="35"/>
        <end position="47"/>
    </location>
</feature>
<feature type="region of interest" description="Disordered" evidence="1">
    <location>
        <begin position="123"/>
        <end position="175"/>
    </location>
</feature>
<organism evidence="2 3">
    <name type="scientific">Daphnia magna</name>
    <dbReference type="NCBI Taxonomy" id="35525"/>
    <lineage>
        <taxon>Eukaryota</taxon>
        <taxon>Metazoa</taxon>
        <taxon>Ecdysozoa</taxon>
        <taxon>Arthropoda</taxon>
        <taxon>Crustacea</taxon>
        <taxon>Branchiopoda</taxon>
        <taxon>Diplostraca</taxon>
        <taxon>Cladocera</taxon>
        <taxon>Anomopoda</taxon>
        <taxon>Daphniidae</taxon>
        <taxon>Daphnia</taxon>
    </lineage>
</organism>